<dbReference type="InterPro" id="IPR010288">
    <property type="entry name" value="EcsB_ABC"/>
</dbReference>
<dbReference type="PIRSF" id="PIRSF037259">
    <property type="entry name" value="EcsB_ABC"/>
    <property type="match status" value="1"/>
</dbReference>
<evidence type="ECO:0000313" key="3">
    <source>
        <dbReference type="Proteomes" id="UP001596549"/>
    </source>
</evidence>
<feature type="transmembrane region" description="Helical" evidence="1">
    <location>
        <begin position="21"/>
        <end position="45"/>
    </location>
</feature>
<keyword evidence="1" id="KW-0812">Transmembrane</keyword>
<keyword evidence="1" id="KW-0472">Membrane</keyword>
<dbReference type="RefSeq" id="WP_379750416.1">
    <property type="nucleotide sequence ID" value="NZ_JBHTCP010000048.1"/>
</dbReference>
<dbReference type="Pfam" id="PF05975">
    <property type="entry name" value="EcsB"/>
    <property type="match status" value="1"/>
</dbReference>
<feature type="transmembrane region" description="Helical" evidence="1">
    <location>
        <begin position="350"/>
        <end position="371"/>
    </location>
</feature>
<name>A0ABW2NXU9_9BACL</name>
<reference evidence="3" key="1">
    <citation type="journal article" date="2019" name="Int. J. Syst. Evol. Microbiol.">
        <title>The Global Catalogue of Microorganisms (GCM) 10K type strain sequencing project: providing services to taxonomists for standard genome sequencing and annotation.</title>
        <authorList>
            <consortium name="The Broad Institute Genomics Platform"/>
            <consortium name="The Broad Institute Genome Sequencing Center for Infectious Disease"/>
            <person name="Wu L."/>
            <person name="Ma J."/>
        </authorList>
    </citation>
    <scope>NUCLEOTIDE SEQUENCE [LARGE SCALE GENOMIC DNA]</scope>
    <source>
        <strain evidence="3">NBRC 106396</strain>
    </source>
</reference>
<keyword evidence="3" id="KW-1185">Reference proteome</keyword>
<keyword evidence="1" id="KW-1133">Transmembrane helix</keyword>
<feature type="transmembrane region" description="Helical" evidence="1">
    <location>
        <begin position="284"/>
        <end position="303"/>
    </location>
</feature>
<protein>
    <submittedName>
        <fullName evidence="2">ABC transporter permease</fullName>
    </submittedName>
</protein>
<evidence type="ECO:0000313" key="2">
    <source>
        <dbReference type="EMBL" id="MFC7372849.1"/>
    </source>
</evidence>
<feature type="transmembrane region" description="Helical" evidence="1">
    <location>
        <begin position="136"/>
        <end position="155"/>
    </location>
</feature>
<organism evidence="2 3">
    <name type="scientific">Fictibacillus iocasae</name>
    <dbReference type="NCBI Taxonomy" id="2715437"/>
    <lineage>
        <taxon>Bacteria</taxon>
        <taxon>Bacillati</taxon>
        <taxon>Bacillota</taxon>
        <taxon>Bacilli</taxon>
        <taxon>Bacillales</taxon>
        <taxon>Fictibacillaceae</taxon>
        <taxon>Fictibacillus</taxon>
    </lineage>
</organism>
<sequence>MMDMKKIWTVRRNAYFTESLRYFQLMASSGLIVSMFLLIVIGSIYYARLIKVLPEDFPAELLLTAVFTYWLTRSPVRTLLKKADLVFLLPVESRMKNYFSHALTYSLAIQLFNTLLLFTLFWPLIQAFIRGDTLGYVWFASFLLISKLFNLYVSWEEQRLPFARQRKGYMMLRGAVNAVYVFLLFQEASFVFLAAILAIMYVLKSFVFGYFKKMHGYQWEHLLRKEHEMQMKVYRVANLFTDVPALQQTMSPRRWLNWLTAGKYMPSKALERLYMRTFLRANDYCALYIRLVLIGWLFIYIIPNGWWQTAVVLLFMQMTALQLCSILVHHKRNAMFELYPISWNKKVKSFASWLGVITIIQSILFALFYYIEANDALIAVMIAATGALYAKLYVPIIVNKQTNHL</sequence>
<feature type="transmembrane region" description="Helical" evidence="1">
    <location>
        <begin position="57"/>
        <end position="72"/>
    </location>
</feature>
<gene>
    <name evidence="2" type="ORF">ACFQPF_14425</name>
</gene>
<dbReference type="Proteomes" id="UP001596549">
    <property type="component" value="Unassembled WGS sequence"/>
</dbReference>
<feature type="transmembrane region" description="Helical" evidence="1">
    <location>
        <begin position="377"/>
        <end position="398"/>
    </location>
</feature>
<comment type="caution">
    <text evidence="2">The sequence shown here is derived from an EMBL/GenBank/DDBJ whole genome shotgun (WGS) entry which is preliminary data.</text>
</comment>
<dbReference type="EMBL" id="JBHTCP010000048">
    <property type="protein sequence ID" value="MFC7372849.1"/>
    <property type="molecule type" value="Genomic_DNA"/>
</dbReference>
<feature type="transmembrane region" description="Helical" evidence="1">
    <location>
        <begin position="191"/>
        <end position="211"/>
    </location>
</feature>
<feature type="transmembrane region" description="Helical" evidence="1">
    <location>
        <begin position="102"/>
        <end position="124"/>
    </location>
</feature>
<proteinExistence type="predicted"/>
<feature type="transmembrane region" description="Helical" evidence="1">
    <location>
        <begin position="167"/>
        <end position="185"/>
    </location>
</feature>
<evidence type="ECO:0000256" key="1">
    <source>
        <dbReference type="SAM" id="Phobius"/>
    </source>
</evidence>
<accession>A0ABW2NXU9</accession>
<feature type="transmembrane region" description="Helical" evidence="1">
    <location>
        <begin position="309"/>
        <end position="329"/>
    </location>
</feature>